<keyword evidence="3" id="KW-1185">Reference proteome</keyword>
<dbReference type="VEuPathDB" id="FungiDB:CC77DRAFT_1005378"/>
<dbReference type="AlphaFoldDB" id="A0A177DX99"/>
<protein>
    <submittedName>
        <fullName evidence="2">Uncharacterized protein</fullName>
    </submittedName>
</protein>
<feature type="region of interest" description="Disordered" evidence="1">
    <location>
        <begin position="156"/>
        <end position="189"/>
    </location>
</feature>
<gene>
    <name evidence="2" type="ORF">CC77DRAFT_1005378</name>
</gene>
<dbReference type="KEGG" id="aalt:CC77DRAFT_1005378"/>
<accession>A0A177DX99</accession>
<evidence type="ECO:0000256" key="1">
    <source>
        <dbReference type="SAM" id="MobiDB-lite"/>
    </source>
</evidence>
<proteinExistence type="predicted"/>
<feature type="compositionally biased region" description="Basic and acidic residues" evidence="1">
    <location>
        <begin position="239"/>
        <end position="248"/>
    </location>
</feature>
<feature type="region of interest" description="Disordered" evidence="1">
    <location>
        <begin position="468"/>
        <end position="508"/>
    </location>
</feature>
<evidence type="ECO:0000313" key="2">
    <source>
        <dbReference type="EMBL" id="OAG24365.1"/>
    </source>
</evidence>
<dbReference type="OMA" id="HMIRAST"/>
<dbReference type="Proteomes" id="UP000077248">
    <property type="component" value="Unassembled WGS sequence"/>
</dbReference>
<feature type="compositionally biased region" description="Polar residues" evidence="1">
    <location>
        <begin position="156"/>
        <end position="166"/>
    </location>
</feature>
<evidence type="ECO:0000313" key="3">
    <source>
        <dbReference type="Proteomes" id="UP000077248"/>
    </source>
</evidence>
<dbReference type="EMBL" id="KV441471">
    <property type="protein sequence ID" value="OAG24365.1"/>
    <property type="molecule type" value="Genomic_DNA"/>
</dbReference>
<sequence>MDSQAPSVIPGGSSNSLGFTAAPLHTDELARHDTASSTGSANRLSEGYWALNLSGNCSSCHHHHNSVQVRVRVSGDSTEVGDVRCDKCKKLWLAFGKGNSRRLSLLSTKSLDRESLEAETEFHSTLVNIIKATNPIAALHPTLTAIPEVASVSPSRETSVRSTARSHIQRHSAAVGSESKPDSSGFSGAVRAQSLSKKYTNIGKLVVSKGRKSFLRLKRKVAANFRTSQVSTDKPLLPSEDHPTRGDHSQVQAPTIALSPAQADLTDAHLDHDAEFSEGYPDVCTSSTTAAGALAALKAVDRQAIQALPPCERFDWGRRQLTEFKARYTGSTTLASLPVMSDVGTQANASEDLLLLRPLVRRHSALAYVGNIFGTNEYWDTFRGSTHTLDSRPFSMSETNLSDADTAVERMTMAPTPHQLFIESLQRDRRGSGSSRPLSMHSIMNDWQQTRRNRGEARLSIDSAATGNAVRNITTTRGRASNRLSRSSMNRTSSVYGTEPQTPRAQFH</sequence>
<name>A0A177DX99_ALTAL</name>
<reference evidence="2 3" key="1">
    <citation type="submission" date="2016-05" db="EMBL/GenBank/DDBJ databases">
        <title>Comparative analysis of secretome profiles of manganese(II)-oxidizing ascomycete fungi.</title>
        <authorList>
            <consortium name="DOE Joint Genome Institute"/>
            <person name="Zeiner C.A."/>
            <person name="Purvine S.O."/>
            <person name="Zink E.M."/>
            <person name="Wu S."/>
            <person name="Pasa-Tolic L."/>
            <person name="Chaput D.L."/>
            <person name="Haridas S."/>
            <person name="Grigoriev I.V."/>
            <person name="Santelli C.M."/>
            <person name="Hansel C.M."/>
        </authorList>
    </citation>
    <scope>NUCLEOTIDE SEQUENCE [LARGE SCALE GENOMIC DNA]</scope>
    <source>
        <strain evidence="2 3">SRC1lrK2f</strain>
    </source>
</reference>
<dbReference type="RefSeq" id="XP_018389786.1">
    <property type="nucleotide sequence ID" value="XM_018523342.1"/>
</dbReference>
<organism evidence="2 3">
    <name type="scientific">Alternaria alternata</name>
    <name type="common">Alternaria rot fungus</name>
    <name type="synonym">Torula alternata</name>
    <dbReference type="NCBI Taxonomy" id="5599"/>
    <lineage>
        <taxon>Eukaryota</taxon>
        <taxon>Fungi</taxon>
        <taxon>Dikarya</taxon>
        <taxon>Ascomycota</taxon>
        <taxon>Pezizomycotina</taxon>
        <taxon>Dothideomycetes</taxon>
        <taxon>Pleosporomycetidae</taxon>
        <taxon>Pleosporales</taxon>
        <taxon>Pleosporineae</taxon>
        <taxon>Pleosporaceae</taxon>
        <taxon>Alternaria</taxon>
        <taxon>Alternaria sect. Alternaria</taxon>
        <taxon>Alternaria alternata complex</taxon>
    </lineage>
</organism>
<dbReference type="GeneID" id="29108936"/>
<feature type="region of interest" description="Disordered" evidence="1">
    <location>
        <begin position="228"/>
        <end position="248"/>
    </location>
</feature>